<dbReference type="EMBL" id="RQTK01001506">
    <property type="protein sequence ID" value="RUS70046.1"/>
    <property type="molecule type" value="Genomic_DNA"/>
</dbReference>
<evidence type="ECO:0000313" key="2">
    <source>
        <dbReference type="EMBL" id="RUS70046.1"/>
    </source>
</evidence>
<evidence type="ECO:0000256" key="1">
    <source>
        <dbReference type="SAM" id="MobiDB-lite"/>
    </source>
</evidence>
<dbReference type="AlphaFoldDB" id="A0A433SLL4"/>
<evidence type="ECO:0000313" key="3">
    <source>
        <dbReference type="Proteomes" id="UP000271974"/>
    </source>
</evidence>
<gene>
    <name evidence="2" type="ORF">EGW08_022195</name>
</gene>
<keyword evidence="3" id="KW-1185">Reference proteome</keyword>
<feature type="compositionally biased region" description="Basic and acidic residues" evidence="1">
    <location>
        <begin position="202"/>
        <end position="213"/>
    </location>
</feature>
<sequence>MSCLSCPCHFKWPIDSMGTKRDPINCEKAWLDFAVRLLSREAVGKGRGQETVWGAKCKPSWWDRAVRHPWKNPTANPKDTKEVLLEKYLVLESHLRDEKRFPSELEEESRLWKEGRYRELFLMTSLTSLLGKVTSVHSAVEDACIKVNELKAEVDQSILVNIQNCLKASLKATEQLNNVKSNTTSSKIDVKATSKKRNFRHSDVHKENVECPPKKQRKLEHQQATATVPIPSKQDFSDCRATTDILTFAQRLMAKRKTQLPNSLMITNNKKIPTSRPQREILPKVVTQTYLEPSATLHTSQLITVLQDPSKESALADRVYQQNLNSPLNNSVSVSLAPACTLTVTPEQLGYLMSQKTQQIHNGPVQLEFNESPTDCSSLINEKPDNFRIDPHLSRLGESHDTLKSTETITCSNSVQPGTNPDYEFYLENPLSSNTCFDNVPQSLESEMNKEYESYLENSACTSVIPSEEMNLSFLKDVDFEELCGELFKESQSSNVTDLTHISRTDTSHLKNQNPLDALIKEGTENSLLSNIDCTMEENENWAQTLPGDTNNLPVSVTDLIGLADHPTTTSLVSPSSSLDIGYCSEESPCGSASSTSKQETEDLDPFLLDNFFSYAENPLSFDLHC</sequence>
<proteinExistence type="predicted"/>
<dbReference type="OrthoDB" id="6155965at2759"/>
<accession>A0A433SLL4</accession>
<reference evidence="2 3" key="1">
    <citation type="submission" date="2019-01" db="EMBL/GenBank/DDBJ databases">
        <title>A draft genome assembly of the solar-powered sea slug Elysia chlorotica.</title>
        <authorList>
            <person name="Cai H."/>
            <person name="Li Q."/>
            <person name="Fang X."/>
            <person name="Li J."/>
            <person name="Curtis N.E."/>
            <person name="Altenburger A."/>
            <person name="Shibata T."/>
            <person name="Feng M."/>
            <person name="Maeda T."/>
            <person name="Schwartz J.A."/>
            <person name="Shigenobu S."/>
            <person name="Lundholm N."/>
            <person name="Nishiyama T."/>
            <person name="Yang H."/>
            <person name="Hasebe M."/>
            <person name="Li S."/>
            <person name="Pierce S.K."/>
            <person name="Wang J."/>
        </authorList>
    </citation>
    <scope>NUCLEOTIDE SEQUENCE [LARGE SCALE GENOMIC DNA]</scope>
    <source>
        <strain evidence="2">EC2010</strain>
        <tissue evidence="2">Whole organism of an adult</tissue>
    </source>
</reference>
<organism evidence="2 3">
    <name type="scientific">Elysia chlorotica</name>
    <name type="common">Eastern emerald elysia</name>
    <name type="synonym">Sea slug</name>
    <dbReference type="NCBI Taxonomy" id="188477"/>
    <lineage>
        <taxon>Eukaryota</taxon>
        <taxon>Metazoa</taxon>
        <taxon>Spiralia</taxon>
        <taxon>Lophotrochozoa</taxon>
        <taxon>Mollusca</taxon>
        <taxon>Gastropoda</taxon>
        <taxon>Heterobranchia</taxon>
        <taxon>Euthyneura</taxon>
        <taxon>Panpulmonata</taxon>
        <taxon>Sacoglossa</taxon>
        <taxon>Placobranchoidea</taxon>
        <taxon>Plakobranchidae</taxon>
        <taxon>Elysia</taxon>
    </lineage>
</organism>
<comment type="caution">
    <text evidence="2">The sequence shown here is derived from an EMBL/GenBank/DDBJ whole genome shotgun (WGS) entry which is preliminary data.</text>
</comment>
<feature type="region of interest" description="Disordered" evidence="1">
    <location>
        <begin position="202"/>
        <end position="225"/>
    </location>
</feature>
<dbReference type="Proteomes" id="UP000271974">
    <property type="component" value="Unassembled WGS sequence"/>
</dbReference>
<protein>
    <submittedName>
        <fullName evidence="2">Uncharacterized protein</fullName>
    </submittedName>
</protein>
<name>A0A433SLL4_ELYCH</name>